<proteinExistence type="predicted"/>
<organism evidence="1 2">
    <name type="scientific">Sutterella megalosphaeroides</name>
    <dbReference type="NCBI Taxonomy" id="2494234"/>
    <lineage>
        <taxon>Bacteria</taxon>
        <taxon>Pseudomonadati</taxon>
        <taxon>Pseudomonadota</taxon>
        <taxon>Betaproteobacteria</taxon>
        <taxon>Burkholderiales</taxon>
        <taxon>Sutterellaceae</taxon>
        <taxon>Sutterella</taxon>
    </lineage>
</organism>
<dbReference type="AlphaFoldDB" id="A0A2Z6IA05"/>
<accession>A0A2Z6IA05</accession>
<reference evidence="1 2" key="1">
    <citation type="journal article" date="2018" name="Int. J. Syst. Evol. Microbiol.">
        <title>Mesosutterella multiformis gen. nov., sp. nov., a member of the family Sutterellaceae and Sutterella megalosphaeroides sp. nov., isolated from human faeces.</title>
        <authorList>
            <person name="Sakamoto M."/>
            <person name="Ikeyama N."/>
            <person name="Kunihiro T."/>
            <person name="Iino T."/>
            <person name="Yuki M."/>
            <person name="Ohkuma M."/>
        </authorList>
    </citation>
    <scope>NUCLEOTIDE SEQUENCE [LARGE SCALE GENOMIC DNA]</scope>
    <source>
        <strain evidence="1 2">6FBBBH3</strain>
    </source>
</reference>
<dbReference type="EMBL" id="AP018786">
    <property type="protein sequence ID" value="BBF23331.1"/>
    <property type="molecule type" value="Genomic_DNA"/>
</dbReference>
<dbReference type="Proteomes" id="UP000271003">
    <property type="component" value="Chromosome"/>
</dbReference>
<protein>
    <submittedName>
        <fullName evidence="1">Uncharacterized protein</fullName>
    </submittedName>
</protein>
<keyword evidence="2" id="KW-1185">Reference proteome</keyword>
<evidence type="ECO:0000313" key="2">
    <source>
        <dbReference type="Proteomes" id="UP000271003"/>
    </source>
</evidence>
<name>A0A2Z6IA05_9BURK</name>
<evidence type="ECO:0000313" key="1">
    <source>
        <dbReference type="EMBL" id="BBF23331.1"/>
    </source>
</evidence>
<gene>
    <name evidence="1" type="ORF">SUTMEG_12220</name>
</gene>
<dbReference type="KEGG" id="sutt:SUTMEG_12220"/>
<sequence>MVPLKHSFPRKIMTVKSTVLSVRLSIEDRDAFMHLCASESTSASTVVREVILKALSEGRLPKRELVADDFASVDAPDSSAVTPSGSAS</sequence>